<evidence type="ECO:0000313" key="2">
    <source>
        <dbReference type="EMBL" id="KAF2567006.1"/>
    </source>
</evidence>
<reference evidence="2" key="1">
    <citation type="submission" date="2019-12" db="EMBL/GenBank/DDBJ databases">
        <title>Genome sequencing and annotation of Brassica cretica.</title>
        <authorList>
            <person name="Studholme D.J."/>
            <person name="Sarris P.F."/>
        </authorList>
    </citation>
    <scope>NUCLEOTIDE SEQUENCE</scope>
    <source>
        <strain evidence="2">PFS-001/15</strain>
        <tissue evidence="2">Leaf</tissue>
    </source>
</reference>
<sequence length="75" mass="9155">MRRRKWRTEMRRRRRNHQRSHDRSALLHRVEDRVTELELQRNPIEAAAPRELGQRESLGRTSQSEHINILIHILT</sequence>
<feature type="region of interest" description="Disordered" evidence="1">
    <location>
        <begin position="1"/>
        <end position="27"/>
    </location>
</feature>
<protein>
    <submittedName>
        <fullName evidence="2">Uncharacterized protein</fullName>
    </submittedName>
</protein>
<feature type="compositionally biased region" description="Basic residues" evidence="1">
    <location>
        <begin position="1"/>
        <end position="18"/>
    </location>
</feature>
<comment type="caution">
    <text evidence="2">The sequence shown here is derived from an EMBL/GenBank/DDBJ whole genome shotgun (WGS) entry which is preliminary data.</text>
</comment>
<name>A0A8S9ICD3_BRACR</name>
<evidence type="ECO:0000256" key="1">
    <source>
        <dbReference type="SAM" id="MobiDB-lite"/>
    </source>
</evidence>
<accession>A0A8S9ICD3</accession>
<dbReference type="Proteomes" id="UP000712281">
    <property type="component" value="Unassembled WGS sequence"/>
</dbReference>
<evidence type="ECO:0000313" key="3">
    <source>
        <dbReference type="Proteomes" id="UP000712281"/>
    </source>
</evidence>
<organism evidence="2 3">
    <name type="scientific">Brassica cretica</name>
    <name type="common">Mustard</name>
    <dbReference type="NCBI Taxonomy" id="69181"/>
    <lineage>
        <taxon>Eukaryota</taxon>
        <taxon>Viridiplantae</taxon>
        <taxon>Streptophyta</taxon>
        <taxon>Embryophyta</taxon>
        <taxon>Tracheophyta</taxon>
        <taxon>Spermatophyta</taxon>
        <taxon>Magnoliopsida</taxon>
        <taxon>eudicotyledons</taxon>
        <taxon>Gunneridae</taxon>
        <taxon>Pentapetalae</taxon>
        <taxon>rosids</taxon>
        <taxon>malvids</taxon>
        <taxon>Brassicales</taxon>
        <taxon>Brassicaceae</taxon>
        <taxon>Brassiceae</taxon>
        <taxon>Brassica</taxon>
    </lineage>
</organism>
<gene>
    <name evidence="2" type="ORF">F2Q68_00027279</name>
</gene>
<dbReference type="AlphaFoldDB" id="A0A8S9ICD3"/>
<proteinExistence type="predicted"/>
<dbReference type="EMBL" id="QGKW02001911">
    <property type="protein sequence ID" value="KAF2567006.1"/>
    <property type="molecule type" value="Genomic_DNA"/>
</dbReference>